<organism evidence="2 3">
    <name type="scientific">Candidatus Enterococcus moelleringii</name>
    <dbReference type="NCBI Taxonomy" id="2815325"/>
    <lineage>
        <taxon>Bacteria</taxon>
        <taxon>Bacillati</taxon>
        <taxon>Bacillota</taxon>
        <taxon>Bacilli</taxon>
        <taxon>Lactobacillales</taxon>
        <taxon>Enterococcaceae</taxon>
        <taxon>Enterococcus</taxon>
    </lineage>
</organism>
<sequence length="260" mass="29105">MEKMRVSEYRKIAKERLRGQWGLNAGIFFLSSLLTMAVNRVTGVVNSGSIQTIMSFVITTFVLFGFTYAMYYVGLFVTRGGRADIAQLFVVFQGKYYVPLLIINVIGSIIQYVLGLVIFIPLLLQGGLGFYISLVLGTGAVNYSMVDRFASAGFVLLFLITVILYAIVSSIVSGLFRFAAYLKFDYPELSAMDCIKKAWDLIKDRWGQYILLQLSFIGWYLLGILLFVIPVLWAVAYANVANAAFYDQALQEKIDVKGTI</sequence>
<comment type="caution">
    <text evidence="2">The sequence shown here is derived from an EMBL/GenBank/DDBJ whole genome shotgun (WGS) entry which is preliminary data.</text>
</comment>
<protein>
    <submittedName>
        <fullName evidence="2">DUF975 family protein</fullName>
    </submittedName>
</protein>
<dbReference type="InterPro" id="IPR010380">
    <property type="entry name" value="DUF975"/>
</dbReference>
<feature type="transmembrane region" description="Helical" evidence="1">
    <location>
        <begin position="217"/>
        <end position="238"/>
    </location>
</feature>
<feature type="transmembrane region" description="Helical" evidence="1">
    <location>
        <begin position="21"/>
        <end position="41"/>
    </location>
</feature>
<dbReference type="Proteomes" id="UP000664601">
    <property type="component" value="Unassembled WGS sequence"/>
</dbReference>
<feature type="transmembrane region" description="Helical" evidence="1">
    <location>
        <begin position="96"/>
        <end position="122"/>
    </location>
</feature>
<feature type="transmembrane region" description="Helical" evidence="1">
    <location>
        <begin position="128"/>
        <end position="146"/>
    </location>
</feature>
<feature type="transmembrane region" description="Helical" evidence="1">
    <location>
        <begin position="153"/>
        <end position="176"/>
    </location>
</feature>
<dbReference type="RefSeq" id="WP_207672007.1">
    <property type="nucleotide sequence ID" value="NZ_JAFREM010000004.1"/>
</dbReference>
<dbReference type="PANTHER" id="PTHR40076:SF1">
    <property type="entry name" value="MEMBRANE PROTEIN"/>
    <property type="match status" value="1"/>
</dbReference>
<dbReference type="Pfam" id="PF06161">
    <property type="entry name" value="DUF975"/>
    <property type="match status" value="1"/>
</dbReference>
<keyword evidence="1" id="KW-0472">Membrane</keyword>
<keyword evidence="3" id="KW-1185">Reference proteome</keyword>
<proteinExistence type="predicted"/>
<name>A0ABS3L620_9ENTE</name>
<dbReference type="EMBL" id="JAFREM010000004">
    <property type="protein sequence ID" value="MBO1305063.1"/>
    <property type="molecule type" value="Genomic_DNA"/>
</dbReference>
<accession>A0ABS3L620</accession>
<keyword evidence="1" id="KW-0812">Transmembrane</keyword>
<evidence type="ECO:0000313" key="2">
    <source>
        <dbReference type="EMBL" id="MBO1305063.1"/>
    </source>
</evidence>
<dbReference type="PANTHER" id="PTHR40076">
    <property type="entry name" value="MEMBRANE PROTEIN-RELATED"/>
    <property type="match status" value="1"/>
</dbReference>
<evidence type="ECO:0000256" key="1">
    <source>
        <dbReference type="SAM" id="Phobius"/>
    </source>
</evidence>
<gene>
    <name evidence="2" type="ORF">JZO70_02740</name>
</gene>
<feature type="transmembrane region" description="Helical" evidence="1">
    <location>
        <begin position="53"/>
        <end position="75"/>
    </location>
</feature>
<keyword evidence="1" id="KW-1133">Transmembrane helix</keyword>
<reference evidence="2 3" key="1">
    <citation type="submission" date="2021-03" db="EMBL/GenBank/DDBJ databases">
        <title>Enterococcal diversity collection.</title>
        <authorList>
            <person name="Gilmore M.S."/>
            <person name="Schwartzman J."/>
            <person name="Van Tyne D."/>
            <person name="Martin M."/>
            <person name="Earl A.M."/>
            <person name="Manson A.L."/>
            <person name="Straub T."/>
            <person name="Salamzade R."/>
            <person name="Saavedra J."/>
            <person name="Lebreton F."/>
            <person name="Prichula J."/>
            <person name="Schaufler K."/>
            <person name="Gaca A."/>
            <person name="Sgardioli B."/>
            <person name="Wagenaar J."/>
            <person name="Strong T."/>
        </authorList>
    </citation>
    <scope>NUCLEOTIDE SEQUENCE [LARGE SCALE GENOMIC DNA]</scope>
    <source>
        <strain evidence="2 3">669A</strain>
    </source>
</reference>
<evidence type="ECO:0000313" key="3">
    <source>
        <dbReference type="Proteomes" id="UP000664601"/>
    </source>
</evidence>